<organism evidence="1">
    <name type="scientific">Arion vulgaris</name>
    <dbReference type="NCBI Taxonomy" id="1028688"/>
    <lineage>
        <taxon>Eukaryota</taxon>
        <taxon>Metazoa</taxon>
        <taxon>Spiralia</taxon>
        <taxon>Lophotrochozoa</taxon>
        <taxon>Mollusca</taxon>
        <taxon>Gastropoda</taxon>
        <taxon>Heterobranchia</taxon>
        <taxon>Euthyneura</taxon>
        <taxon>Panpulmonata</taxon>
        <taxon>Eupulmonata</taxon>
        <taxon>Stylommatophora</taxon>
        <taxon>Helicina</taxon>
        <taxon>Arionoidea</taxon>
        <taxon>Arionidae</taxon>
        <taxon>Arion</taxon>
    </lineage>
</organism>
<proteinExistence type="predicted"/>
<name>A0A0B6Y8H3_9EUPU</name>
<dbReference type="AlphaFoldDB" id="A0A0B6Y8H3"/>
<dbReference type="EMBL" id="HACG01005558">
    <property type="protein sequence ID" value="CEK52423.1"/>
    <property type="molecule type" value="Transcribed_RNA"/>
</dbReference>
<evidence type="ECO:0000313" key="1">
    <source>
        <dbReference type="EMBL" id="CEK52423.1"/>
    </source>
</evidence>
<feature type="non-terminal residue" evidence="1">
    <location>
        <position position="1"/>
    </location>
</feature>
<sequence length="77" mass="8773">GVDADNPFSFKKFVSSKDKTGSRDVGDVELSDDIDADDIFSEHRREFPRKVSRKKIHSLLKSSFHPAPQLVRRATTR</sequence>
<gene>
    <name evidence="1" type="primary">ORF16745</name>
</gene>
<accession>A0A0B6Y8H3</accession>
<reference evidence="1" key="1">
    <citation type="submission" date="2014-12" db="EMBL/GenBank/DDBJ databases">
        <title>Insight into the proteome of Arion vulgaris.</title>
        <authorList>
            <person name="Aradska J."/>
            <person name="Bulat T."/>
            <person name="Smidak R."/>
            <person name="Sarate P."/>
            <person name="Gangsoo J."/>
            <person name="Sialana F."/>
            <person name="Bilban M."/>
            <person name="Lubec G."/>
        </authorList>
    </citation>
    <scope>NUCLEOTIDE SEQUENCE</scope>
    <source>
        <tissue evidence="1">Skin</tissue>
    </source>
</reference>
<protein>
    <submittedName>
        <fullName evidence="1">Uncharacterized protein</fullName>
    </submittedName>
</protein>